<sequence>MARTSLVFSIAFTGFIMLSIAHMASGVSRINKVVTASVPLKTENIERSETLAANLHDGTVNDQGTTGVNAAKGLASANLDGVVGVDLKNRQVKIDGSGDSAVGKLAGVERSGHIVVDLKNGQVVNEGGENKVKAANGELVVKRDGGNTGVSFEVPANKKNASVPENSYPANKDVPATENTNGSYNKERVRKDGFR</sequence>
<organism evidence="3 4">
    <name type="scientific">Papaver atlanticum</name>
    <dbReference type="NCBI Taxonomy" id="357466"/>
    <lineage>
        <taxon>Eukaryota</taxon>
        <taxon>Viridiplantae</taxon>
        <taxon>Streptophyta</taxon>
        <taxon>Embryophyta</taxon>
        <taxon>Tracheophyta</taxon>
        <taxon>Spermatophyta</taxon>
        <taxon>Magnoliopsida</taxon>
        <taxon>Ranunculales</taxon>
        <taxon>Papaveraceae</taxon>
        <taxon>Papaveroideae</taxon>
        <taxon>Papaver</taxon>
    </lineage>
</organism>
<dbReference type="EMBL" id="JAJJMB010017954">
    <property type="protein sequence ID" value="KAI3833510.1"/>
    <property type="molecule type" value="Genomic_DNA"/>
</dbReference>
<feature type="chain" id="PRO_5042194832" evidence="2">
    <location>
        <begin position="27"/>
        <end position="195"/>
    </location>
</feature>
<accession>A0AAD4RVY8</accession>
<gene>
    <name evidence="3" type="ORF">MKW98_024509</name>
</gene>
<comment type="caution">
    <text evidence="3">The sequence shown here is derived from an EMBL/GenBank/DDBJ whole genome shotgun (WGS) entry which is preliminary data.</text>
</comment>
<dbReference type="Proteomes" id="UP001202328">
    <property type="component" value="Unassembled WGS sequence"/>
</dbReference>
<evidence type="ECO:0000256" key="2">
    <source>
        <dbReference type="SAM" id="SignalP"/>
    </source>
</evidence>
<feature type="signal peptide" evidence="2">
    <location>
        <begin position="1"/>
        <end position="26"/>
    </location>
</feature>
<evidence type="ECO:0000313" key="4">
    <source>
        <dbReference type="Proteomes" id="UP001202328"/>
    </source>
</evidence>
<keyword evidence="4" id="KW-1185">Reference proteome</keyword>
<evidence type="ECO:0000256" key="1">
    <source>
        <dbReference type="SAM" id="MobiDB-lite"/>
    </source>
</evidence>
<protein>
    <submittedName>
        <fullName evidence="3">Uncharacterized protein</fullName>
    </submittedName>
</protein>
<feature type="region of interest" description="Disordered" evidence="1">
    <location>
        <begin position="152"/>
        <end position="195"/>
    </location>
</feature>
<feature type="compositionally biased region" description="Basic and acidic residues" evidence="1">
    <location>
        <begin position="185"/>
        <end position="195"/>
    </location>
</feature>
<dbReference type="AlphaFoldDB" id="A0AAD4RVY8"/>
<evidence type="ECO:0000313" key="3">
    <source>
        <dbReference type="EMBL" id="KAI3833510.1"/>
    </source>
</evidence>
<proteinExistence type="predicted"/>
<keyword evidence="2" id="KW-0732">Signal</keyword>
<feature type="compositionally biased region" description="Polar residues" evidence="1">
    <location>
        <begin position="159"/>
        <end position="169"/>
    </location>
</feature>
<name>A0AAD4RVY8_9MAGN</name>
<reference evidence="3" key="1">
    <citation type="submission" date="2022-04" db="EMBL/GenBank/DDBJ databases">
        <title>A functionally conserved STORR gene fusion in Papaver species that diverged 16.8 million years ago.</title>
        <authorList>
            <person name="Catania T."/>
        </authorList>
    </citation>
    <scope>NUCLEOTIDE SEQUENCE</scope>
    <source>
        <strain evidence="3">S-188037</strain>
    </source>
</reference>